<dbReference type="PANTHER" id="PTHR44169">
    <property type="entry name" value="NADPH-DEPENDENT 1-ACYLDIHYDROXYACETONE PHOSPHATE REDUCTASE"/>
    <property type="match status" value="1"/>
</dbReference>
<evidence type="ECO:0000256" key="3">
    <source>
        <dbReference type="RuleBase" id="RU000363"/>
    </source>
</evidence>
<proteinExistence type="inferred from homology"/>
<dbReference type="PANTHER" id="PTHR44169:SF6">
    <property type="entry name" value="NADPH-DEPENDENT 1-ACYLDIHYDROXYACETONE PHOSPHATE REDUCTASE"/>
    <property type="match status" value="1"/>
</dbReference>
<evidence type="ECO:0000256" key="1">
    <source>
        <dbReference type="ARBA" id="ARBA00006484"/>
    </source>
</evidence>
<dbReference type="OrthoDB" id="9810734at2"/>
<dbReference type="AlphaFoldDB" id="A0A367W2M7"/>
<dbReference type="Gene3D" id="3.40.50.720">
    <property type="entry name" value="NAD(P)-binding Rossmann-like Domain"/>
    <property type="match status" value="1"/>
</dbReference>
<evidence type="ECO:0000256" key="2">
    <source>
        <dbReference type="ARBA" id="ARBA00023002"/>
    </source>
</evidence>
<dbReference type="Pfam" id="PF00106">
    <property type="entry name" value="adh_short"/>
    <property type="match status" value="1"/>
</dbReference>
<dbReference type="InterPro" id="IPR020904">
    <property type="entry name" value="Sc_DH/Rdtase_CS"/>
</dbReference>
<dbReference type="RefSeq" id="WP_114103839.1">
    <property type="nucleotide sequence ID" value="NZ_JPWF01000015.1"/>
</dbReference>
<comment type="similarity">
    <text evidence="1 3">Belongs to the short-chain dehydrogenases/reductases (SDR) family.</text>
</comment>
<evidence type="ECO:0000313" key="5">
    <source>
        <dbReference type="Proteomes" id="UP000253226"/>
    </source>
</evidence>
<organism evidence="4 5">
    <name type="scientific">Thalassospira profundimaris</name>
    <dbReference type="NCBI Taxonomy" id="502049"/>
    <lineage>
        <taxon>Bacteria</taxon>
        <taxon>Pseudomonadati</taxon>
        <taxon>Pseudomonadota</taxon>
        <taxon>Alphaproteobacteria</taxon>
        <taxon>Rhodospirillales</taxon>
        <taxon>Thalassospiraceae</taxon>
        <taxon>Thalassospira</taxon>
    </lineage>
</organism>
<dbReference type="PRINTS" id="PR00081">
    <property type="entry name" value="GDHRDH"/>
</dbReference>
<dbReference type="Proteomes" id="UP000253226">
    <property type="component" value="Unassembled WGS sequence"/>
</dbReference>
<dbReference type="PROSITE" id="PS00061">
    <property type="entry name" value="ADH_SHORT"/>
    <property type="match status" value="1"/>
</dbReference>
<comment type="caution">
    <text evidence="4">The sequence shown here is derived from an EMBL/GenBank/DDBJ whole genome shotgun (WGS) entry which is preliminary data.</text>
</comment>
<evidence type="ECO:0000313" key="4">
    <source>
        <dbReference type="EMBL" id="RCK32392.1"/>
    </source>
</evidence>
<protein>
    <submittedName>
        <fullName evidence="4">Short-chain dehydrogenase</fullName>
    </submittedName>
</protein>
<gene>
    <name evidence="4" type="ORF">TH19_19090</name>
</gene>
<dbReference type="SUPFAM" id="SSF51735">
    <property type="entry name" value="NAD(P)-binding Rossmann-fold domains"/>
    <property type="match status" value="1"/>
</dbReference>
<keyword evidence="2" id="KW-0560">Oxidoreductase</keyword>
<dbReference type="InterPro" id="IPR002347">
    <property type="entry name" value="SDR_fam"/>
</dbReference>
<accession>A0A367W2M7</accession>
<name>A0A367W2M7_9PROT</name>
<dbReference type="PRINTS" id="PR00080">
    <property type="entry name" value="SDRFAMILY"/>
</dbReference>
<reference evidence="4 5" key="1">
    <citation type="submission" date="2014-07" db="EMBL/GenBank/DDBJ databases">
        <title>Draft genome sequence of Thalassospira profundimaris 35.</title>
        <authorList>
            <person name="Lai Q."/>
            <person name="Shao Z."/>
        </authorList>
    </citation>
    <scope>NUCLEOTIDE SEQUENCE [LARGE SCALE GENOMIC DNA]</scope>
    <source>
        <strain evidence="4 5">35</strain>
    </source>
</reference>
<sequence>MHMTDNTIFITGGTSGIGRGLAEAFHKLGNKVIIAGRRKGLLDEITKANPGMDALELDINDIASIDAAAKQLINKYPNLNVLINNAGIMPFDDVSGPVDDTVSQQILTTNVLGPVRMTSALVEHLKTQQRATIINNSSVLAFVPLAGNAVYSASKAAIHSYSMSLRFMLRDTSVSVQEIAPPWVNTDLIKKSDDPRAMDLTSFIEQTMLGLATETPEVVVEAAAAFRANVGPDEHEFVHNFNAALIAEPIPV</sequence>
<dbReference type="GO" id="GO:0016491">
    <property type="term" value="F:oxidoreductase activity"/>
    <property type="evidence" value="ECO:0007669"/>
    <property type="project" value="UniProtKB-KW"/>
</dbReference>
<dbReference type="InterPro" id="IPR036291">
    <property type="entry name" value="NAD(P)-bd_dom_sf"/>
</dbReference>
<dbReference type="EMBL" id="JPWF01000015">
    <property type="protein sequence ID" value="RCK32392.1"/>
    <property type="molecule type" value="Genomic_DNA"/>
</dbReference>